<keyword evidence="1" id="KW-0732">Signal</keyword>
<evidence type="ECO:0000313" key="3">
    <source>
        <dbReference type="Proteomes" id="UP000001645"/>
    </source>
</evidence>
<reference evidence="2 3" key="1">
    <citation type="journal article" date="2010" name="PLoS Biol.">
        <title>Multi-platform next-generation sequencing of the domestic turkey (Meleagris gallopavo): genome assembly and analysis.</title>
        <authorList>
            <person name="Dalloul R.A."/>
            <person name="Long J.A."/>
            <person name="Zimin A.V."/>
            <person name="Aslam L."/>
            <person name="Beal K."/>
            <person name="Blomberg L.A."/>
            <person name="Bouffard P."/>
            <person name="Burt D.W."/>
            <person name="Crasta O."/>
            <person name="Crooijmans R.P."/>
            <person name="Cooper K."/>
            <person name="Coulombe R.A."/>
            <person name="De S."/>
            <person name="Delany M.E."/>
            <person name="Dodgson J.B."/>
            <person name="Dong J.J."/>
            <person name="Evans C."/>
            <person name="Frederickson K.M."/>
            <person name="Flicek P."/>
            <person name="Florea L."/>
            <person name="Folkerts O."/>
            <person name="Groenen M.A."/>
            <person name="Harkins T.T."/>
            <person name="Herrero J."/>
            <person name="Hoffmann S."/>
            <person name="Megens H.J."/>
            <person name="Jiang A."/>
            <person name="de Jong P."/>
            <person name="Kaiser P."/>
            <person name="Kim H."/>
            <person name="Kim K.W."/>
            <person name="Kim S."/>
            <person name="Langenberger D."/>
            <person name="Lee M.K."/>
            <person name="Lee T."/>
            <person name="Mane S."/>
            <person name="Marcais G."/>
            <person name="Marz M."/>
            <person name="McElroy A.P."/>
            <person name="Modise T."/>
            <person name="Nefedov M."/>
            <person name="Notredame C."/>
            <person name="Paton I.R."/>
            <person name="Payne W.S."/>
            <person name="Pertea G."/>
            <person name="Prickett D."/>
            <person name="Puiu D."/>
            <person name="Qioa D."/>
            <person name="Raineri E."/>
            <person name="Ruffier M."/>
            <person name="Salzberg S.L."/>
            <person name="Schatz M.C."/>
            <person name="Scheuring C."/>
            <person name="Schmidt C.J."/>
            <person name="Schroeder S."/>
            <person name="Searle S.M."/>
            <person name="Smith E.J."/>
            <person name="Smith J."/>
            <person name="Sonstegard T.S."/>
            <person name="Stadler P.F."/>
            <person name="Tafer H."/>
            <person name="Tu Z.J."/>
            <person name="Van Tassell C.P."/>
            <person name="Vilella A.J."/>
            <person name="Williams K.P."/>
            <person name="Yorke J.A."/>
            <person name="Zhang L."/>
            <person name="Zhang H.B."/>
            <person name="Zhang X."/>
            <person name="Zhang Y."/>
            <person name="Reed K.M."/>
        </authorList>
    </citation>
    <scope>NUCLEOTIDE SEQUENCE [LARGE SCALE GENOMIC DNA]</scope>
</reference>
<reference evidence="2" key="2">
    <citation type="submission" date="2025-08" db="UniProtKB">
        <authorList>
            <consortium name="Ensembl"/>
        </authorList>
    </citation>
    <scope>IDENTIFICATION</scope>
</reference>
<dbReference type="InParanoid" id="A0A803Y2Y7"/>
<feature type="signal peptide" evidence="1">
    <location>
        <begin position="1"/>
        <end position="17"/>
    </location>
</feature>
<organism evidence="2 3">
    <name type="scientific">Meleagris gallopavo</name>
    <name type="common">Wild turkey</name>
    <dbReference type="NCBI Taxonomy" id="9103"/>
    <lineage>
        <taxon>Eukaryota</taxon>
        <taxon>Metazoa</taxon>
        <taxon>Chordata</taxon>
        <taxon>Craniata</taxon>
        <taxon>Vertebrata</taxon>
        <taxon>Euteleostomi</taxon>
        <taxon>Archelosauria</taxon>
        <taxon>Archosauria</taxon>
        <taxon>Dinosauria</taxon>
        <taxon>Saurischia</taxon>
        <taxon>Theropoda</taxon>
        <taxon>Coelurosauria</taxon>
        <taxon>Aves</taxon>
        <taxon>Neognathae</taxon>
        <taxon>Galloanserae</taxon>
        <taxon>Galliformes</taxon>
        <taxon>Phasianidae</taxon>
        <taxon>Meleagridinae</taxon>
        <taxon>Meleagris</taxon>
    </lineage>
</organism>
<name>A0A803Y2Y7_MELGA</name>
<accession>A0A803Y2Y7</accession>
<protein>
    <submittedName>
        <fullName evidence="2">Uncharacterized protein</fullName>
    </submittedName>
</protein>
<dbReference type="Proteomes" id="UP000001645">
    <property type="component" value="Chromosome 15"/>
</dbReference>
<dbReference type="Ensembl" id="ENSMGAT00000035365.1">
    <property type="protein sequence ID" value="ENSMGAP00000026134.1"/>
    <property type="gene ID" value="ENSMGAG00000008785.3"/>
</dbReference>
<dbReference type="GeneTree" id="ENSGT01030000235545"/>
<dbReference type="AlphaFoldDB" id="A0A803Y2Y7"/>
<proteinExistence type="predicted"/>
<evidence type="ECO:0000256" key="1">
    <source>
        <dbReference type="SAM" id="SignalP"/>
    </source>
</evidence>
<sequence length="175" mass="19685">MHPYVLLLLLCGWSASSHRLPPKEILLLQSKTKSAIIDEMLCLLENENTHENEQLNTPTCIKSTNCACNNTEEFIHQLNKLESPCMKIVKSDMRKLRDNCTIMKVSFCCSVVVSNISLQFSTCPGLLCLMSCFSLLLVLSESTELLRPHGASQAAQFLQDMDITREIGCTNRSWT</sequence>
<feature type="chain" id="PRO_5032832205" evidence="1">
    <location>
        <begin position="18"/>
        <end position="175"/>
    </location>
</feature>
<reference evidence="2" key="3">
    <citation type="submission" date="2025-09" db="UniProtKB">
        <authorList>
            <consortium name="Ensembl"/>
        </authorList>
    </citation>
    <scope>IDENTIFICATION</scope>
</reference>
<keyword evidence="3" id="KW-1185">Reference proteome</keyword>
<evidence type="ECO:0000313" key="2">
    <source>
        <dbReference type="Ensembl" id="ENSMGAP00000026134.1"/>
    </source>
</evidence>